<dbReference type="AlphaFoldDB" id="A0A6G4XRC6"/>
<protein>
    <submittedName>
        <fullName evidence="1">NYN domain-containing protein</fullName>
    </submittedName>
</protein>
<dbReference type="Proteomes" id="UP000481109">
    <property type="component" value="Unassembled WGS sequence"/>
</dbReference>
<evidence type="ECO:0000313" key="2">
    <source>
        <dbReference type="Proteomes" id="UP000481109"/>
    </source>
</evidence>
<gene>
    <name evidence="1" type="ORF">G6045_31480</name>
</gene>
<dbReference type="EMBL" id="JAAKZW010000195">
    <property type="protein sequence ID" value="NGO80146.1"/>
    <property type="molecule type" value="Genomic_DNA"/>
</dbReference>
<name>A0A6G4XRC6_9ACTN</name>
<dbReference type="CDD" id="cd18722">
    <property type="entry name" value="PIN_NicB-like"/>
    <property type="match status" value="1"/>
</dbReference>
<evidence type="ECO:0000313" key="1">
    <source>
        <dbReference type="EMBL" id="NGO80146.1"/>
    </source>
</evidence>
<dbReference type="RefSeq" id="WP_165335574.1">
    <property type="nucleotide sequence ID" value="NZ_JAAKZW010000195.1"/>
</dbReference>
<dbReference type="Gene3D" id="3.40.50.1010">
    <property type="entry name" value="5'-nuclease"/>
    <property type="match status" value="1"/>
</dbReference>
<sequence length="215" mass="23522">MSTVIAYVDGFNLYYGMRAKYGHRYYWLDLAALVRRVRPQDSLVGVRYFTAPVRGEPAAAANQSVYLDALAAHSPAEVETVLGRFAAKRLRCKTCRGPLTCACTPPVSHRTYEEKATDVAIGARLVEDSALRASDVALIVSADTDLVPAIEAAQRLDPARAIYMALPPGHMRPSRHFSTVGYFNINESALRACQLPALVKDAVSGAVYARPAKWH</sequence>
<proteinExistence type="predicted"/>
<reference evidence="1 2" key="1">
    <citation type="submission" date="2020-02" db="EMBL/GenBank/DDBJ databases">
        <title>Whole-genome analyses of novel actinobacteria.</title>
        <authorList>
            <person name="Sahin N."/>
            <person name="Tokatli A."/>
        </authorList>
    </citation>
    <scope>NUCLEOTIDE SEQUENCE [LARGE SCALE GENOMIC DNA]</scope>
    <source>
        <strain evidence="1 2">YC504</strain>
    </source>
</reference>
<organism evidence="1 2">
    <name type="scientific">Streptomyces mesophilus</name>
    <dbReference type="NCBI Taxonomy" id="1775132"/>
    <lineage>
        <taxon>Bacteria</taxon>
        <taxon>Bacillati</taxon>
        <taxon>Actinomycetota</taxon>
        <taxon>Actinomycetes</taxon>
        <taxon>Kitasatosporales</taxon>
        <taxon>Streptomycetaceae</taxon>
        <taxon>Streptomyces</taxon>
    </lineage>
</organism>
<accession>A0A6G4XRC6</accession>
<keyword evidence="2" id="KW-1185">Reference proteome</keyword>
<comment type="caution">
    <text evidence="1">The sequence shown here is derived from an EMBL/GenBank/DDBJ whole genome shotgun (WGS) entry which is preliminary data.</text>
</comment>